<dbReference type="InterPro" id="IPR000182">
    <property type="entry name" value="GNAT_dom"/>
</dbReference>
<protein>
    <submittedName>
        <fullName evidence="2">RimJ/RimL family protein N-acetyltransferase</fullName>
    </submittedName>
</protein>
<dbReference type="GO" id="GO:0016747">
    <property type="term" value="F:acyltransferase activity, transferring groups other than amino-acyl groups"/>
    <property type="evidence" value="ECO:0007669"/>
    <property type="project" value="InterPro"/>
</dbReference>
<evidence type="ECO:0000313" key="3">
    <source>
        <dbReference type="Proteomes" id="UP000240418"/>
    </source>
</evidence>
<keyword evidence="3" id="KW-1185">Reference proteome</keyword>
<dbReference type="PANTHER" id="PTHR43610:SF1">
    <property type="entry name" value="N-ACETYLTRANSFERASE DOMAIN-CONTAINING PROTEIN"/>
    <property type="match status" value="1"/>
</dbReference>
<accession>A0A2P8FCM8</accession>
<dbReference type="InterPro" id="IPR016181">
    <property type="entry name" value="Acyl_CoA_acyltransferase"/>
</dbReference>
<dbReference type="SUPFAM" id="SSF55729">
    <property type="entry name" value="Acyl-CoA N-acyltransferases (Nat)"/>
    <property type="match status" value="1"/>
</dbReference>
<evidence type="ECO:0000313" key="2">
    <source>
        <dbReference type="EMBL" id="PSL19467.1"/>
    </source>
</evidence>
<evidence type="ECO:0000259" key="1">
    <source>
        <dbReference type="PROSITE" id="PS51186"/>
    </source>
</evidence>
<dbReference type="Proteomes" id="UP000240418">
    <property type="component" value="Unassembled WGS sequence"/>
</dbReference>
<reference evidence="2 3" key="1">
    <citation type="submission" date="2018-03" db="EMBL/GenBank/DDBJ databases">
        <title>Genomic Encyclopedia of Archaeal and Bacterial Type Strains, Phase II (KMG-II): from individual species to whole genera.</title>
        <authorList>
            <person name="Goeker M."/>
        </authorList>
    </citation>
    <scope>NUCLEOTIDE SEQUENCE [LARGE SCALE GENOMIC DNA]</scope>
    <source>
        <strain evidence="2 3">DSM 100673</strain>
    </source>
</reference>
<dbReference type="AlphaFoldDB" id="A0A2P8FCM8"/>
<dbReference type="Pfam" id="PF13302">
    <property type="entry name" value="Acetyltransf_3"/>
    <property type="match status" value="1"/>
</dbReference>
<keyword evidence="2" id="KW-0808">Transferase</keyword>
<dbReference type="PROSITE" id="PS51186">
    <property type="entry name" value="GNAT"/>
    <property type="match status" value="1"/>
</dbReference>
<dbReference type="Gene3D" id="3.40.630.30">
    <property type="match status" value="1"/>
</dbReference>
<comment type="caution">
    <text evidence="2">The sequence shown here is derived from an EMBL/GenBank/DDBJ whole genome shotgun (WGS) entry which is preliminary data.</text>
</comment>
<feature type="domain" description="N-acetyltransferase" evidence="1">
    <location>
        <begin position="17"/>
        <end position="172"/>
    </location>
</feature>
<dbReference type="OrthoDB" id="9801656at2"/>
<dbReference type="EMBL" id="PYGJ01000006">
    <property type="protein sequence ID" value="PSL19467.1"/>
    <property type="molecule type" value="Genomic_DNA"/>
</dbReference>
<gene>
    <name evidence="2" type="ORF">CLV88_106180</name>
</gene>
<dbReference type="PANTHER" id="PTHR43610">
    <property type="entry name" value="BLL6696 PROTEIN"/>
    <property type="match status" value="1"/>
</dbReference>
<dbReference type="RefSeq" id="WP_106608651.1">
    <property type="nucleotide sequence ID" value="NZ_PYGJ01000006.1"/>
</dbReference>
<organism evidence="2 3">
    <name type="scientific">Shimia abyssi</name>
    <dbReference type="NCBI Taxonomy" id="1662395"/>
    <lineage>
        <taxon>Bacteria</taxon>
        <taxon>Pseudomonadati</taxon>
        <taxon>Pseudomonadota</taxon>
        <taxon>Alphaproteobacteria</taxon>
        <taxon>Rhodobacterales</taxon>
        <taxon>Roseobacteraceae</taxon>
    </lineage>
</organism>
<proteinExistence type="predicted"/>
<sequence>MSWGGCDPQPILKGRSLTLRPLSSLDREPLFAAASDPEIWRQHPAHDRHIRSVFDPYFDFLLSRKTALVVMEGVRKTIIGTSSFYLTPESPPCASIGFTFLARAYWGGPANREMKDLMFAHLFNSFDAVWLHVDPANTRSRKATEKLGAVYIDERTLDLGPGPAPFSTYRLDHAKWTPAS</sequence>
<name>A0A2P8FCM8_9RHOB</name>